<proteinExistence type="predicted"/>
<reference evidence="2" key="1">
    <citation type="submission" date="2023-07" db="EMBL/GenBank/DDBJ databases">
        <authorList>
            <consortium name="CYATHOMIX"/>
        </authorList>
    </citation>
    <scope>NUCLEOTIDE SEQUENCE</scope>
    <source>
        <strain evidence="2">N/A</strain>
    </source>
</reference>
<organism evidence="2 3">
    <name type="scientific">Cylicocyclus nassatus</name>
    <name type="common">Nematode worm</name>
    <dbReference type="NCBI Taxonomy" id="53992"/>
    <lineage>
        <taxon>Eukaryota</taxon>
        <taxon>Metazoa</taxon>
        <taxon>Ecdysozoa</taxon>
        <taxon>Nematoda</taxon>
        <taxon>Chromadorea</taxon>
        <taxon>Rhabditida</taxon>
        <taxon>Rhabditina</taxon>
        <taxon>Rhabditomorpha</taxon>
        <taxon>Strongyloidea</taxon>
        <taxon>Strongylidae</taxon>
        <taxon>Cylicocyclus</taxon>
    </lineage>
</organism>
<feature type="region of interest" description="Disordered" evidence="1">
    <location>
        <begin position="1"/>
        <end position="24"/>
    </location>
</feature>
<evidence type="ECO:0000256" key="1">
    <source>
        <dbReference type="SAM" id="MobiDB-lite"/>
    </source>
</evidence>
<evidence type="ECO:0000313" key="3">
    <source>
        <dbReference type="Proteomes" id="UP001176961"/>
    </source>
</evidence>
<name>A0AA36HH26_CYLNA</name>
<gene>
    <name evidence="2" type="ORF">CYNAS_LOCUS22078</name>
</gene>
<comment type="caution">
    <text evidence="2">The sequence shown here is derived from an EMBL/GenBank/DDBJ whole genome shotgun (WGS) entry which is preliminary data.</text>
</comment>
<evidence type="ECO:0000313" key="2">
    <source>
        <dbReference type="EMBL" id="CAJ0610095.1"/>
    </source>
</evidence>
<dbReference type="Proteomes" id="UP001176961">
    <property type="component" value="Unassembled WGS sequence"/>
</dbReference>
<accession>A0AA36HH26</accession>
<protein>
    <submittedName>
        <fullName evidence="2">Uncharacterized protein</fullName>
    </submittedName>
</protein>
<dbReference type="EMBL" id="CATQJL010000326">
    <property type="protein sequence ID" value="CAJ0610095.1"/>
    <property type="molecule type" value="Genomic_DNA"/>
</dbReference>
<keyword evidence="3" id="KW-1185">Reference proteome</keyword>
<dbReference type="AlphaFoldDB" id="A0AA36HH26"/>
<sequence length="262" mass="29110">MAGAGIKAESHTMKSAEAPQPKAKGSVGLHGAFFEPGYARCLCGKTSSEMEMEETPAEKSGSTFGTKTHKDIWDPFSLEYEEAEENDYYVESTTDLSVMEERKFERTKLDEPTGYDDHCICAFDRGTHDAWPCFSKDAWESTECDTCNEHAFCAKDNKTSKGHKSPGLCAPSRFCVAYNGKTPPIEIWTYLKGGPPTEDPNFLEAMGFQGMTDEVAIVTKAKENIMFAMATLSMEDREKLSTTKRELVQKCSFNGKACDIEK</sequence>